<dbReference type="EMBL" id="QLLL01000017">
    <property type="protein sequence ID" value="RAI97014.1"/>
    <property type="molecule type" value="Genomic_DNA"/>
</dbReference>
<dbReference type="AlphaFoldDB" id="A0A327PZG4"/>
<sequence length="187" mass="21218">MGNEYVSTKLLVTVKNQLDEAKNGKALSEYILDMLTFFKTTGAKPEDFKTHPTIELMAAIKNLRNEQVKDTERIIGIIRGIEKKRLAHEPVPQSPLNNDMDKDVTMAITEVTRLNEELEVQLSQAHNSINVLQAELLQLKNSSVDVDKRRLGEIKDWIKTNIKKDGEADTFTISLPIYMALLDKLNI</sequence>
<keyword evidence="3" id="KW-1185">Reference proteome</keyword>
<dbReference type="InterPro" id="IPR048012">
    <property type="entry name" value="BfmA-like_N"/>
</dbReference>
<comment type="caution">
    <text evidence="2">The sequence shown here is derived from an EMBL/GenBank/DDBJ whole genome shotgun (WGS) entry which is preliminary data.</text>
</comment>
<feature type="coiled-coil region" evidence="1">
    <location>
        <begin position="108"/>
        <end position="142"/>
    </location>
</feature>
<evidence type="ECO:0000313" key="3">
    <source>
        <dbReference type="Proteomes" id="UP000249547"/>
    </source>
</evidence>
<gene>
    <name evidence="2" type="ORF">LX64_05159</name>
</gene>
<organism evidence="2 3">
    <name type="scientific">Chitinophaga skermanii</name>
    <dbReference type="NCBI Taxonomy" id="331697"/>
    <lineage>
        <taxon>Bacteria</taxon>
        <taxon>Pseudomonadati</taxon>
        <taxon>Bacteroidota</taxon>
        <taxon>Chitinophagia</taxon>
        <taxon>Chitinophagales</taxon>
        <taxon>Chitinophagaceae</taxon>
        <taxon>Chitinophaga</taxon>
    </lineage>
</organism>
<reference evidence="2 3" key="1">
    <citation type="submission" date="2018-06" db="EMBL/GenBank/DDBJ databases">
        <title>Genomic Encyclopedia of Archaeal and Bacterial Type Strains, Phase II (KMG-II): from individual species to whole genera.</title>
        <authorList>
            <person name="Goeker M."/>
        </authorList>
    </citation>
    <scope>NUCLEOTIDE SEQUENCE [LARGE SCALE GENOMIC DNA]</scope>
    <source>
        <strain evidence="2 3">DSM 23857</strain>
    </source>
</reference>
<dbReference type="RefSeq" id="WP_111600530.1">
    <property type="nucleotide sequence ID" value="NZ_QLLL01000017.1"/>
</dbReference>
<evidence type="ECO:0000313" key="2">
    <source>
        <dbReference type="EMBL" id="RAI97014.1"/>
    </source>
</evidence>
<dbReference type="Proteomes" id="UP000249547">
    <property type="component" value="Unassembled WGS sequence"/>
</dbReference>
<protein>
    <submittedName>
        <fullName evidence="2">Uncharacterized protein</fullName>
    </submittedName>
</protein>
<dbReference type="OrthoDB" id="9907344at2"/>
<name>A0A327PZG4_9BACT</name>
<keyword evidence="1" id="KW-0175">Coiled coil</keyword>
<dbReference type="NCBIfam" id="NF041200">
    <property type="entry name" value="mob_BfmA_Nterm"/>
    <property type="match status" value="1"/>
</dbReference>
<proteinExistence type="predicted"/>
<accession>A0A327PZG4</accession>
<evidence type="ECO:0000256" key="1">
    <source>
        <dbReference type="SAM" id="Coils"/>
    </source>
</evidence>